<dbReference type="Pfam" id="PF00561">
    <property type="entry name" value="Abhydrolase_1"/>
    <property type="match status" value="1"/>
</dbReference>
<dbReference type="VEuPathDB" id="FungiDB:P170DRAFT_440490"/>
<gene>
    <name evidence="3" type="ORF">P170DRAFT_440490</name>
</gene>
<name>A0A2I2FU71_9EURO</name>
<comment type="caution">
    <text evidence="3">The sequence shown here is derived from an EMBL/GenBank/DDBJ whole genome shotgun (WGS) entry which is preliminary data.</text>
</comment>
<dbReference type="GO" id="GO:0016020">
    <property type="term" value="C:membrane"/>
    <property type="evidence" value="ECO:0007669"/>
    <property type="project" value="TreeGrafter"/>
</dbReference>
<feature type="domain" description="AB hydrolase-1" evidence="2">
    <location>
        <begin position="22"/>
        <end position="129"/>
    </location>
</feature>
<dbReference type="Gene3D" id="3.40.50.1820">
    <property type="entry name" value="alpha/beta hydrolase"/>
    <property type="match status" value="1"/>
</dbReference>
<accession>A0A2I2FU71</accession>
<sequence>MSFATTDDGQEIYYELHGTSGPLLVCISGYFGVSDLWKPLISLLGSNYRCLTLDSRGYGRSSKPDTPELYSVPRHGEDVATVLKTAGLSAEPKILLTHSMGGNIASSYFLSHPTSVSGIIYTGTYYDGPNMARFLSREDLWAGAESPSKCVDFYANMKLSKDIAQEAAKWPAHIRKHNGIALASFAMAGRYAEITVPTAIIQGAEDFAGPIGITIDPMVAELPSCKLTTLPGVYHFPPTEAPFEVKQAIEDFIRAL</sequence>
<keyword evidence="4" id="KW-1185">Reference proteome</keyword>
<dbReference type="AlphaFoldDB" id="A0A2I2FU71"/>
<dbReference type="PANTHER" id="PTHR43798:SF31">
    <property type="entry name" value="AB HYDROLASE SUPERFAMILY PROTEIN YCLE"/>
    <property type="match status" value="1"/>
</dbReference>
<protein>
    <submittedName>
        <fullName evidence="3">Putative alpha/beta fold family hydrolase</fullName>
    </submittedName>
</protein>
<dbReference type="PRINTS" id="PR00111">
    <property type="entry name" value="ABHYDROLASE"/>
</dbReference>
<dbReference type="GeneID" id="36557789"/>
<evidence type="ECO:0000256" key="1">
    <source>
        <dbReference type="ARBA" id="ARBA00022801"/>
    </source>
</evidence>
<keyword evidence="1 3" id="KW-0378">Hydrolase</keyword>
<proteinExistence type="predicted"/>
<dbReference type="EMBL" id="MSFO01000009">
    <property type="protein sequence ID" value="PLB44116.1"/>
    <property type="molecule type" value="Genomic_DNA"/>
</dbReference>
<dbReference type="STRING" id="1392250.A0A2I2FU71"/>
<evidence type="ECO:0000313" key="4">
    <source>
        <dbReference type="Proteomes" id="UP000234275"/>
    </source>
</evidence>
<dbReference type="OrthoDB" id="408373at2759"/>
<reference evidence="3 4" key="1">
    <citation type="submission" date="2016-12" db="EMBL/GenBank/DDBJ databases">
        <title>The genomes of Aspergillus section Nigri reveals drivers in fungal speciation.</title>
        <authorList>
            <consortium name="DOE Joint Genome Institute"/>
            <person name="Vesth T.C."/>
            <person name="Nybo J."/>
            <person name="Theobald S."/>
            <person name="Brandl J."/>
            <person name="Frisvad J.C."/>
            <person name="Nielsen K.F."/>
            <person name="Lyhne E.K."/>
            <person name="Kogle M.E."/>
            <person name="Kuo A."/>
            <person name="Riley R."/>
            <person name="Clum A."/>
            <person name="Nolan M."/>
            <person name="Lipzen A."/>
            <person name="Salamov A."/>
            <person name="Henrissat B."/>
            <person name="Wiebenga A."/>
            <person name="De Vries R.P."/>
            <person name="Grigoriev I.V."/>
            <person name="Mortensen U.H."/>
            <person name="Andersen M.R."/>
            <person name="Baker S.E."/>
        </authorList>
    </citation>
    <scope>NUCLEOTIDE SEQUENCE [LARGE SCALE GENOMIC DNA]</scope>
    <source>
        <strain evidence="3 4">IBT 23096</strain>
    </source>
</reference>
<dbReference type="InterPro" id="IPR000073">
    <property type="entry name" value="AB_hydrolase_1"/>
</dbReference>
<evidence type="ECO:0000313" key="3">
    <source>
        <dbReference type="EMBL" id="PLB44116.1"/>
    </source>
</evidence>
<dbReference type="GO" id="GO:0016787">
    <property type="term" value="F:hydrolase activity"/>
    <property type="evidence" value="ECO:0007669"/>
    <property type="project" value="UniProtKB-KW"/>
</dbReference>
<dbReference type="PANTHER" id="PTHR43798">
    <property type="entry name" value="MONOACYLGLYCEROL LIPASE"/>
    <property type="match status" value="1"/>
</dbReference>
<dbReference type="Proteomes" id="UP000234275">
    <property type="component" value="Unassembled WGS sequence"/>
</dbReference>
<organism evidence="3 4">
    <name type="scientific">Aspergillus steynii IBT 23096</name>
    <dbReference type="NCBI Taxonomy" id="1392250"/>
    <lineage>
        <taxon>Eukaryota</taxon>
        <taxon>Fungi</taxon>
        <taxon>Dikarya</taxon>
        <taxon>Ascomycota</taxon>
        <taxon>Pezizomycotina</taxon>
        <taxon>Eurotiomycetes</taxon>
        <taxon>Eurotiomycetidae</taxon>
        <taxon>Eurotiales</taxon>
        <taxon>Aspergillaceae</taxon>
        <taxon>Aspergillus</taxon>
        <taxon>Aspergillus subgen. Circumdati</taxon>
    </lineage>
</organism>
<evidence type="ECO:0000259" key="2">
    <source>
        <dbReference type="Pfam" id="PF00561"/>
    </source>
</evidence>
<dbReference type="RefSeq" id="XP_024699418.1">
    <property type="nucleotide sequence ID" value="XM_024850090.1"/>
</dbReference>
<dbReference type="InterPro" id="IPR029058">
    <property type="entry name" value="AB_hydrolase_fold"/>
</dbReference>
<dbReference type="InterPro" id="IPR050266">
    <property type="entry name" value="AB_hydrolase_sf"/>
</dbReference>
<dbReference type="SUPFAM" id="SSF53474">
    <property type="entry name" value="alpha/beta-Hydrolases"/>
    <property type="match status" value="1"/>
</dbReference>